<proteinExistence type="predicted"/>
<sequence length="80" mass="9456">MDLQTRKLEIIREFLKVQSEDVVSRIEKILIKENQTSEKEVLKPMTIEEFNSRINKSLEDSKNGRLIEATEFKSKIDTWS</sequence>
<comment type="caution">
    <text evidence="1">The sequence shown here is derived from an EMBL/GenBank/DDBJ whole genome shotgun (WGS) entry which is preliminary data.</text>
</comment>
<organism evidence="1 2">
    <name type="scientific">Polaribacter gangjinensis</name>
    <dbReference type="NCBI Taxonomy" id="574710"/>
    <lineage>
        <taxon>Bacteria</taxon>
        <taxon>Pseudomonadati</taxon>
        <taxon>Bacteroidota</taxon>
        <taxon>Flavobacteriia</taxon>
        <taxon>Flavobacteriales</taxon>
        <taxon>Flavobacteriaceae</taxon>
    </lineage>
</organism>
<dbReference type="AlphaFoldDB" id="A0A2S7W9P8"/>
<evidence type="ECO:0000313" key="1">
    <source>
        <dbReference type="EMBL" id="PQJ74313.1"/>
    </source>
</evidence>
<dbReference type="OrthoDB" id="773198at2"/>
<keyword evidence="2" id="KW-1185">Reference proteome</keyword>
<dbReference type="EMBL" id="MSCL01000001">
    <property type="protein sequence ID" value="PQJ74313.1"/>
    <property type="molecule type" value="Genomic_DNA"/>
</dbReference>
<reference evidence="1 2" key="1">
    <citation type="submission" date="2016-12" db="EMBL/GenBank/DDBJ databases">
        <title>Trade-off between light-utilization and light-protection in marine flavobacteria.</title>
        <authorList>
            <person name="Kumagai Y."/>
            <person name="Yoshizawa S."/>
            <person name="Kogure K."/>
            <person name="Iwasaki W."/>
        </authorList>
    </citation>
    <scope>NUCLEOTIDE SEQUENCE [LARGE SCALE GENOMIC DNA]</scope>
    <source>
        <strain evidence="1 2">KCTC 22729</strain>
    </source>
</reference>
<dbReference type="RefSeq" id="WP_105045460.1">
    <property type="nucleotide sequence ID" value="NZ_CP150662.1"/>
</dbReference>
<evidence type="ECO:0008006" key="3">
    <source>
        <dbReference type="Google" id="ProtNLM"/>
    </source>
</evidence>
<name>A0A2S7W9P8_9FLAO</name>
<protein>
    <recommendedName>
        <fullName evidence="3">Addiction module protein</fullName>
    </recommendedName>
</protein>
<gene>
    <name evidence="1" type="ORF">BTO13_03060</name>
</gene>
<accession>A0A2S7W9P8</accession>
<evidence type="ECO:0000313" key="2">
    <source>
        <dbReference type="Proteomes" id="UP000237608"/>
    </source>
</evidence>
<dbReference type="Proteomes" id="UP000237608">
    <property type="component" value="Unassembled WGS sequence"/>
</dbReference>